<proteinExistence type="predicted"/>
<sequence length="21" mass="2501">MQRGKRRRVAVSRIMSREARG</sequence>
<dbReference type="Proteomes" id="UP000015106">
    <property type="component" value="Chromosome 6"/>
</dbReference>
<accession>A0A8R7QRP5</accession>
<dbReference type="AlphaFoldDB" id="A0A8R7QRP5"/>
<keyword evidence="3" id="KW-1185">Reference proteome</keyword>
<organism evidence="2 3">
    <name type="scientific">Triticum urartu</name>
    <name type="common">Red wild einkorn</name>
    <name type="synonym">Crithodium urartu</name>
    <dbReference type="NCBI Taxonomy" id="4572"/>
    <lineage>
        <taxon>Eukaryota</taxon>
        <taxon>Viridiplantae</taxon>
        <taxon>Streptophyta</taxon>
        <taxon>Embryophyta</taxon>
        <taxon>Tracheophyta</taxon>
        <taxon>Spermatophyta</taxon>
        <taxon>Magnoliopsida</taxon>
        <taxon>Liliopsida</taxon>
        <taxon>Poales</taxon>
        <taxon>Poaceae</taxon>
        <taxon>BOP clade</taxon>
        <taxon>Pooideae</taxon>
        <taxon>Triticodae</taxon>
        <taxon>Triticeae</taxon>
        <taxon>Triticinae</taxon>
        <taxon>Triticum</taxon>
    </lineage>
</organism>
<reference evidence="3" key="1">
    <citation type="journal article" date="2013" name="Nature">
        <title>Draft genome of the wheat A-genome progenitor Triticum urartu.</title>
        <authorList>
            <person name="Ling H.Q."/>
            <person name="Zhao S."/>
            <person name="Liu D."/>
            <person name="Wang J."/>
            <person name="Sun H."/>
            <person name="Zhang C."/>
            <person name="Fan H."/>
            <person name="Li D."/>
            <person name="Dong L."/>
            <person name="Tao Y."/>
            <person name="Gao C."/>
            <person name="Wu H."/>
            <person name="Li Y."/>
            <person name="Cui Y."/>
            <person name="Guo X."/>
            <person name="Zheng S."/>
            <person name="Wang B."/>
            <person name="Yu K."/>
            <person name="Liang Q."/>
            <person name="Yang W."/>
            <person name="Lou X."/>
            <person name="Chen J."/>
            <person name="Feng M."/>
            <person name="Jian J."/>
            <person name="Zhang X."/>
            <person name="Luo G."/>
            <person name="Jiang Y."/>
            <person name="Liu J."/>
            <person name="Wang Z."/>
            <person name="Sha Y."/>
            <person name="Zhang B."/>
            <person name="Wu H."/>
            <person name="Tang D."/>
            <person name="Shen Q."/>
            <person name="Xue P."/>
            <person name="Zou S."/>
            <person name="Wang X."/>
            <person name="Liu X."/>
            <person name="Wang F."/>
            <person name="Yang Y."/>
            <person name="An X."/>
            <person name="Dong Z."/>
            <person name="Zhang K."/>
            <person name="Zhang X."/>
            <person name="Luo M.C."/>
            <person name="Dvorak J."/>
            <person name="Tong Y."/>
            <person name="Wang J."/>
            <person name="Yang H."/>
            <person name="Li Z."/>
            <person name="Wang D."/>
            <person name="Zhang A."/>
            <person name="Wang J."/>
        </authorList>
    </citation>
    <scope>NUCLEOTIDE SEQUENCE</scope>
    <source>
        <strain evidence="3">cv. G1812</strain>
    </source>
</reference>
<dbReference type="Gramene" id="TuG1812G0600002266.01.T01">
    <property type="protein sequence ID" value="TuG1812G0600002266.01.T01.cds410812"/>
    <property type="gene ID" value="TuG1812G0600002266.01"/>
</dbReference>
<feature type="compositionally biased region" description="Basic residues" evidence="1">
    <location>
        <begin position="1"/>
        <end position="10"/>
    </location>
</feature>
<name>A0A8R7QRP5_TRIUA</name>
<reference evidence="2" key="2">
    <citation type="submission" date="2018-03" db="EMBL/GenBank/DDBJ databases">
        <title>The Triticum urartu genome reveals the dynamic nature of wheat genome evolution.</title>
        <authorList>
            <person name="Ling H."/>
            <person name="Ma B."/>
            <person name="Shi X."/>
            <person name="Liu H."/>
            <person name="Dong L."/>
            <person name="Sun H."/>
            <person name="Cao Y."/>
            <person name="Gao Q."/>
            <person name="Zheng S."/>
            <person name="Li Y."/>
            <person name="Yu Y."/>
            <person name="Du H."/>
            <person name="Qi M."/>
            <person name="Li Y."/>
            <person name="Yu H."/>
            <person name="Cui Y."/>
            <person name="Wang N."/>
            <person name="Chen C."/>
            <person name="Wu H."/>
            <person name="Zhao Y."/>
            <person name="Zhang J."/>
            <person name="Li Y."/>
            <person name="Zhou W."/>
            <person name="Zhang B."/>
            <person name="Hu W."/>
            <person name="Eijk M."/>
            <person name="Tang J."/>
            <person name="Witsenboer H."/>
            <person name="Zhao S."/>
            <person name="Li Z."/>
            <person name="Zhang A."/>
            <person name="Wang D."/>
            <person name="Liang C."/>
        </authorList>
    </citation>
    <scope>NUCLEOTIDE SEQUENCE [LARGE SCALE GENOMIC DNA]</scope>
    <source>
        <strain evidence="2">cv. G1812</strain>
    </source>
</reference>
<evidence type="ECO:0000313" key="2">
    <source>
        <dbReference type="EnsemblPlants" id="TuG1812G0600002266.01.T01.cds410812"/>
    </source>
</evidence>
<evidence type="ECO:0000256" key="1">
    <source>
        <dbReference type="SAM" id="MobiDB-lite"/>
    </source>
</evidence>
<dbReference type="EnsemblPlants" id="TuG1812G0600002266.01.T01">
    <property type="protein sequence ID" value="TuG1812G0600002266.01.T01.cds410812"/>
    <property type="gene ID" value="TuG1812G0600002266.01"/>
</dbReference>
<evidence type="ECO:0000313" key="3">
    <source>
        <dbReference type="Proteomes" id="UP000015106"/>
    </source>
</evidence>
<protein>
    <submittedName>
        <fullName evidence="2">Uncharacterized protein</fullName>
    </submittedName>
</protein>
<reference evidence="2" key="3">
    <citation type="submission" date="2022-06" db="UniProtKB">
        <authorList>
            <consortium name="EnsemblPlants"/>
        </authorList>
    </citation>
    <scope>IDENTIFICATION</scope>
</reference>
<feature type="region of interest" description="Disordered" evidence="1">
    <location>
        <begin position="1"/>
        <end position="21"/>
    </location>
</feature>